<keyword evidence="7" id="KW-0418">Kinase</keyword>
<keyword evidence="2" id="KW-0813">Transport</keyword>
<dbReference type="RefSeq" id="WP_311821397.1">
    <property type="nucleotide sequence ID" value="NZ_JARPYF010000001.1"/>
</dbReference>
<evidence type="ECO:0000256" key="5">
    <source>
        <dbReference type="ARBA" id="ARBA00022679"/>
    </source>
</evidence>
<evidence type="ECO:0000256" key="7">
    <source>
        <dbReference type="ARBA" id="ARBA00022777"/>
    </source>
</evidence>
<comment type="subcellular location">
    <subcellularLocation>
        <location evidence="1">Cytoplasm</location>
    </subcellularLocation>
</comment>
<feature type="domain" description="PTS EIIB type-4" evidence="8">
    <location>
        <begin position="1"/>
        <end position="160"/>
    </location>
</feature>
<keyword evidence="5" id="KW-0808">Transferase</keyword>
<dbReference type="SUPFAM" id="SSF52728">
    <property type="entry name" value="PTS IIb component"/>
    <property type="match status" value="1"/>
</dbReference>
<evidence type="ECO:0000313" key="10">
    <source>
        <dbReference type="Proteomes" id="UP001252875"/>
    </source>
</evidence>
<dbReference type="Pfam" id="PF03830">
    <property type="entry name" value="PTSIIB_sorb"/>
    <property type="match status" value="1"/>
</dbReference>
<keyword evidence="10" id="KW-1185">Reference proteome</keyword>
<evidence type="ECO:0000256" key="1">
    <source>
        <dbReference type="ARBA" id="ARBA00004496"/>
    </source>
</evidence>
<keyword evidence="4 9" id="KW-0762">Sugar transport</keyword>
<evidence type="ECO:0000259" key="8">
    <source>
        <dbReference type="PROSITE" id="PS51101"/>
    </source>
</evidence>
<dbReference type="PROSITE" id="PS51101">
    <property type="entry name" value="PTS_EIIB_TYPE_4"/>
    <property type="match status" value="1"/>
</dbReference>
<dbReference type="EMBL" id="JARPYI010000001">
    <property type="protein sequence ID" value="MDT2598232.1"/>
    <property type="molecule type" value="Genomic_DNA"/>
</dbReference>
<dbReference type="InterPro" id="IPR004720">
    <property type="entry name" value="PTS_IIB_sorbose-sp"/>
</dbReference>
<evidence type="ECO:0000313" key="9">
    <source>
        <dbReference type="EMBL" id="MDT2598232.1"/>
    </source>
</evidence>
<name>A0ABU3EU56_9ENTE</name>
<keyword evidence="6" id="KW-0598">Phosphotransferase system</keyword>
<protein>
    <submittedName>
        <fullName evidence="9">PTS sugar transporter subunit IIB</fullName>
    </submittedName>
</protein>
<accession>A0ABU3EU56</accession>
<dbReference type="Gene3D" id="3.40.35.10">
    <property type="entry name" value="Phosphotransferase system, sorbose subfamily IIB component"/>
    <property type="match status" value="1"/>
</dbReference>
<evidence type="ECO:0000256" key="4">
    <source>
        <dbReference type="ARBA" id="ARBA00022597"/>
    </source>
</evidence>
<organism evidence="9 10">
    <name type="scientific">Enterococcus hulanensis</name>
    <dbReference type="NCBI Taxonomy" id="2559929"/>
    <lineage>
        <taxon>Bacteria</taxon>
        <taxon>Bacillati</taxon>
        <taxon>Bacillota</taxon>
        <taxon>Bacilli</taxon>
        <taxon>Lactobacillales</taxon>
        <taxon>Enterococcaceae</taxon>
        <taxon>Enterococcus</taxon>
    </lineage>
</organism>
<comment type="caution">
    <text evidence="9">The sequence shown here is derived from an EMBL/GenBank/DDBJ whole genome shotgun (WGS) entry which is preliminary data.</text>
</comment>
<evidence type="ECO:0000256" key="3">
    <source>
        <dbReference type="ARBA" id="ARBA00022490"/>
    </source>
</evidence>
<proteinExistence type="predicted"/>
<sequence>MPIAVARIDQRMIHGIVVNQWFAHLQPKRYMVVDDLVSQDEVQKAAMRLSKPTGTGMSIINTEKAIQNFKKGNYDSQKVFLIVRQPETIIRFLEEGIEIPRVDLGIMFDAEGKEKISKFISLTEKEKDELETIKRLGVPVFVKYVPDDQDVPYSSSLVYK</sequence>
<reference evidence="9 10" key="1">
    <citation type="submission" date="2023-03" db="EMBL/GenBank/DDBJ databases">
        <authorList>
            <person name="Shen W."/>
            <person name="Cai J."/>
        </authorList>
    </citation>
    <scope>NUCLEOTIDE SEQUENCE [LARGE SCALE GENOMIC DNA]</scope>
    <source>
        <strain evidence="9 10">D6-4</strain>
    </source>
</reference>
<evidence type="ECO:0000256" key="6">
    <source>
        <dbReference type="ARBA" id="ARBA00022683"/>
    </source>
</evidence>
<gene>
    <name evidence="9" type="ORF">P7D85_00515</name>
</gene>
<dbReference type="Proteomes" id="UP001252875">
    <property type="component" value="Unassembled WGS sequence"/>
</dbReference>
<evidence type="ECO:0000256" key="2">
    <source>
        <dbReference type="ARBA" id="ARBA00022448"/>
    </source>
</evidence>
<dbReference type="InterPro" id="IPR036667">
    <property type="entry name" value="PTS_IIB_sorbose-sp_sf"/>
</dbReference>
<keyword evidence="3" id="KW-0963">Cytoplasm</keyword>